<evidence type="ECO:0000259" key="14">
    <source>
        <dbReference type="PROSITE" id="PS50929"/>
    </source>
</evidence>
<dbReference type="PANTHER" id="PTHR24223">
    <property type="entry name" value="ATP-BINDING CASSETTE SUB-FAMILY C"/>
    <property type="match status" value="1"/>
</dbReference>
<dbReference type="PROSITE" id="PS50929">
    <property type="entry name" value="ABC_TM1F"/>
    <property type="match status" value="2"/>
</dbReference>
<feature type="domain" description="ABC transporter" evidence="13">
    <location>
        <begin position="1146"/>
        <end position="1380"/>
    </location>
</feature>
<dbReference type="GO" id="GO:0140359">
    <property type="term" value="F:ABC-type transporter activity"/>
    <property type="evidence" value="ECO:0007669"/>
    <property type="project" value="InterPro"/>
</dbReference>
<feature type="transmembrane region" description="Helical" evidence="12">
    <location>
        <begin position="810"/>
        <end position="835"/>
    </location>
</feature>
<dbReference type="InterPro" id="IPR050173">
    <property type="entry name" value="ABC_transporter_C-like"/>
</dbReference>
<dbReference type="InterPro" id="IPR017871">
    <property type="entry name" value="ABC_transporter-like_CS"/>
</dbReference>
<keyword evidence="8 12" id="KW-1133">Transmembrane helix</keyword>
<evidence type="ECO:0000256" key="5">
    <source>
        <dbReference type="ARBA" id="ARBA00022737"/>
    </source>
</evidence>
<dbReference type="SMART" id="SM00382">
    <property type="entry name" value="AAA"/>
    <property type="match status" value="2"/>
</dbReference>
<evidence type="ECO:0000259" key="13">
    <source>
        <dbReference type="PROSITE" id="PS50893"/>
    </source>
</evidence>
<dbReference type="GO" id="GO:0016020">
    <property type="term" value="C:membrane"/>
    <property type="evidence" value="ECO:0007669"/>
    <property type="project" value="InterPro"/>
</dbReference>
<evidence type="ECO:0000256" key="3">
    <source>
        <dbReference type="ARBA" id="ARBA00022448"/>
    </source>
</evidence>
<evidence type="ECO:0000256" key="1">
    <source>
        <dbReference type="ARBA" id="ARBA00004127"/>
    </source>
</evidence>
<dbReference type="Pfam" id="PF00664">
    <property type="entry name" value="ABC_membrane"/>
    <property type="match status" value="2"/>
</dbReference>
<dbReference type="FunFam" id="1.20.1560.10:FF:000015">
    <property type="entry name" value="multidrug resistance-associated protein 5 isoform X1"/>
    <property type="match status" value="1"/>
</dbReference>
<evidence type="ECO:0008006" key="16">
    <source>
        <dbReference type="Google" id="ProtNLM"/>
    </source>
</evidence>
<feature type="domain" description="ABC transmembrane type-1" evidence="14">
    <location>
        <begin position="153"/>
        <end position="417"/>
    </location>
</feature>
<keyword evidence="4 12" id="KW-0812">Transmembrane</keyword>
<evidence type="ECO:0000256" key="8">
    <source>
        <dbReference type="ARBA" id="ARBA00022989"/>
    </source>
</evidence>
<accession>A0A1B6E980</accession>
<keyword evidence="9 12" id="KW-0472">Membrane</keyword>
<sequence length="1395" mass="155774">MVLDKEVLEEVPLHDTGHDSNGDVGVKQEAYRYHGVYRKTTPQYIPGKGVSRYSHALRNLIPVRRKTKKKEKLGLDEAGFFSFITYSWMNRFMFKAYKKGFSFDDIPEPSSYDTCDYNAQRLEILWQEEMSKKGPCAASLGSVVWKFIRTRALIATFVLCMNNLIGFVSVVFFMRRLIEYAESSNVRTMDGVIWALCLGLTEVTRVICYATLWAVSFRTASRLRSACLAMLYRKVLRLHSLGDKSIGEIINMFANDGERIFNMIVFGPMVVSGPLSMTLGVLYILWLLSPWALIGMLVFIMFYPVQYGMSRLAGHFQAKVISIADQRIRLTAEILNCIKMIKMYAWEKSFTAALNDIRNKELKFIHRAMYCQSLTVSIASTVPIISAIVMFLSHLAGGYNLTASQAFTVLAYIAIILPSTLTVTKDATRCFVKASRSLQTFKSVMLLNEIGPFINKPMDKSQAVCIAGGKFAWDGVPPEHETAKNGKKSSPKIKNSNGDKKSKDLTLNVEETINLNSVEEPRENYILNDINFYAAKGSLIGICGQVGSGKSSLLSAALGQMRLIQGKVSREGQCAYVCQQAWILNATLKENILFGEAFNAIRYFNALHCCALNDDINLLPGGDETEIGERGITLSGGQKQRVALARALYADRDIYFLDDPLSAVDVHVGQHIFNKYIMEALKNKTVIFVTHQIQFLNRCDEICVIKDGQIVERGTYNNLLSKAGEFASMVNTWNNSQKESAVSPDMDSDEANSGGDQSVRKRNSVGDTRKSSIDSENLEGGKTLVEAEQVERGTINIDTYLSYIKAAGGFCVFFFVILIFTFNVGTTAFSSYWLARWIRAGSGNSTMQVNNVTVLSPNIGDNPDFNMYRIVYAMTIGVVLVGNLIRGFAFTKACLKASEKIHSSLFKKIMSAQMIFFETTPCGRIQNLFSKDTDEMDSHLPFTLENMLEDLFTLMYSFLFICIVFPYFILPLVLLSIIYYSISKIFRAAIRDIKRTENVSRSPIFSSVAATIHGLGTIHAFNKESDFISKFTSTFDKNTTCLLMSVAATRWLSLRIDLLSVTITSIVGLMITFFHGEVPPAFAGLAIAYSASISGIFQYVIRMISEAETRFISIERINMYLRDIKEEGGTGPKGKPPNNWPQNGSIRFTNVSLRYRPNLPTVLKDVSFKIHAGEKIGIVGRTGSGKSSLTVALFRLVELSGGSIKIDHLDISTLDLDMLRSKLSIIPQDPVLFAGTVRSNLDPFSNYSDEELWLSLEKTTMKEKVNSLEGQLDAKIGHSGDNLSVGERQLLCLSRALLRKSKILVLDEATAAIDPDTEVAVQKTIQEEFKDCTVITIAHRLVTVLNCDRVLVMEHGKVVEFDKPSTLMERRDSKLSQLVSAGRELRQHRSESPPV</sequence>
<feature type="region of interest" description="Disordered" evidence="11">
    <location>
        <begin position="738"/>
        <end position="775"/>
    </location>
</feature>
<evidence type="ECO:0000256" key="6">
    <source>
        <dbReference type="ARBA" id="ARBA00022741"/>
    </source>
</evidence>
<dbReference type="GO" id="GO:0005524">
    <property type="term" value="F:ATP binding"/>
    <property type="evidence" value="ECO:0007669"/>
    <property type="project" value="UniProtKB-KW"/>
</dbReference>
<feature type="transmembrane region" description="Helical" evidence="12">
    <location>
        <begin position="870"/>
        <end position="889"/>
    </location>
</feature>
<dbReference type="InterPro" id="IPR003439">
    <property type="entry name" value="ABC_transporter-like_ATP-bd"/>
</dbReference>
<evidence type="ECO:0000256" key="11">
    <source>
        <dbReference type="SAM" id="MobiDB-lite"/>
    </source>
</evidence>
<keyword evidence="10" id="KW-0325">Glycoprotein</keyword>
<organism evidence="15">
    <name type="scientific">Clastoptera arizonana</name>
    <name type="common">Arizona spittle bug</name>
    <dbReference type="NCBI Taxonomy" id="38151"/>
    <lineage>
        <taxon>Eukaryota</taxon>
        <taxon>Metazoa</taxon>
        <taxon>Ecdysozoa</taxon>
        <taxon>Arthropoda</taxon>
        <taxon>Hexapoda</taxon>
        <taxon>Insecta</taxon>
        <taxon>Pterygota</taxon>
        <taxon>Neoptera</taxon>
        <taxon>Paraneoptera</taxon>
        <taxon>Hemiptera</taxon>
        <taxon>Auchenorrhyncha</taxon>
        <taxon>Cercopoidea</taxon>
        <taxon>Clastopteridae</taxon>
        <taxon>Clastoptera</taxon>
    </lineage>
</organism>
<feature type="transmembrane region" description="Helical" evidence="12">
    <location>
        <begin position="368"/>
        <end position="392"/>
    </location>
</feature>
<dbReference type="FunFam" id="3.40.50.300:FF:000074">
    <property type="entry name" value="Multidrug resistance-associated protein 5 isoform 1"/>
    <property type="match status" value="1"/>
</dbReference>
<dbReference type="SUPFAM" id="SSF90123">
    <property type="entry name" value="ABC transporter transmembrane region"/>
    <property type="match status" value="2"/>
</dbReference>
<dbReference type="GO" id="GO:0012505">
    <property type="term" value="C:endomembrane system"/>
    <property type="evidence" value="ECO:0007669"/>
    <property type="project" value="UniProtKB-SubCell"/>
</dbReference>
<keyword evidence="3" id="KW-0813">Transport</keyword>
<reference evidence="15" key="1">
    <citation type="submission" date="2015-12" db="EMBL/GenBank/DDBJ databases">
        <title>De novo transcriptome assembly of four potential Pierce s Disease insect vectors from Arizona vineyards.</title>
        <authorList>
            <person name="Tassone E.E."/>
        </authorList>
    </citation>
    <scope>NUCLEOTIDE SEQUENCE</scope>
</reference>
<dbReference type="InterPro" id="IPR003593">
    <property type="entry name" value="AAA+_ATPase"/>
</dbReference>
<dbReference type="FunFam" id="1.20.1560.10:FF:000012">
    <property type="entry name" value="ATP binding cassette subfamily C member 5"/>
    <property type="match status" value="1"/>
</dbReference>
<evidence type="ECO:0000256" key="10">
    <source>
        <dbReference type="ARBA" id="ARBA00023180"/>
    </source>
</evidence>
<dbReference type="PROSITE" id="PS50893">
    <property type="entry name" value="ABC_TRANSPORTER_2"/>
    <property type="match status" value="2"/>
</dbReference>
<feature type="transmembrane region" description="Helical" evidence="12">
    <location>
        <begin position="152"/>
        <end position="173"/>
    </location>
</feature>
<dbReference type="FunFam" id="3.40.50.300:FF:000997">
    <property type="entry name" value="Multidrug resistance-associated protein 1"/>
    <property type="match status" value="1"/>
</dbReference>
<dbReference type="EMBL" id="GEDC01002818">
    <property type="protein sequence ID" value="JAS34480.1"/>
    <property type="molecule type" value="Transcribed_RNA"/>
</dbReference>
<evidence type="ECO:0000256" key="2">
    <source>
        <dbReference type="ARBA" id="ARBA00009726"/>
    </source>
</evidence>
<feature type="transmembrane region" description="Helical" evidence="12">
    <location>
        <begin position="954"/>
        <end position="982"/>
    </location>
</feature>
<keyword evidence="7" id="KW-0067">ATP-binding</keyword>
<proteinExistence type="inferred from homology"/>
<evidence type="ECO:0000256" key="9">
    <source>
        <dbReference type="ARBA" id="ARBA00023136"/>
    </source>
</evidence>
<gene>
    <name evidence="15" type="ORF">g.31124</name>
</gene>
<dbReference type="CDD" id="cd18592">
    <property type="entry name" value="ABC_6TM_MRP5_8_9_D1"/>
    <property type="match status" value="1"/>
</dbReference>
<feature type="region of interest" description="Disordered" evidence="11">
    <location>
        <begin position="478"/>
        <end position="502"/>
    </location>
</feature>
<feature type="transmembrane region" description="Helical" evidence="12">
    <location>
        <begin position="404"/>
        <end position="423"/>
    </location>
</feature>
<dbReference type="SUPFAM" id="SSF52540">
    <property type="entry name" value="P-loop containing nucleoside triphosphate hydrolases"/>
    <property type="match status" value="2"/>
</dbReference>
<protein>
    <recommendedName>
        <fullName evidence="16">Multidrug resistance-associated protein 5</fullName>
    </recommendedName>
</protein>
<dbReference type="PROSITE" id="PS00211">
    <property type="entry name" value="ABC_TRANSPORTER_1"/>
    <property type="match status" value="2"/>
</dbReference>
<evidence type="ECO:0000256" key="4">
    <source>
        <dbReference type="ARBA" id="ARBA00022692"/>
    </source>
</evidence>
<comment type="similarity">
    <text evidence="2">Belongs to the ABC transporter superfamily. ABCC family. Conjugate transporter (TC 3.A.1.208) subfamily.</text>
</comment>
<feature type="transmembrane region" description="Helical" evidence="12">
    <location>
        <begin position="193"/>
        <end position="215"/>
    </location>
</feature>
<dbReference type="Gene3D" id="1.20.1560.10">
    <property type="entry name" value="ABC transporter type 1, transmembrane domain"/>
    <property type="match status" value="2"/>
</dbReference>
<dbReference type="Gene3D" id="3.40.50.300">
    <property type="entry name" value="P-loop containing nucleotide triphosphate hydrolases"/>
    <property type="match status" value="2"/>
</dbReference>
<dbReference type="Pfam" id="PF00005">
    <property type="entry name" value="ABC_tran"/>
    <property type="match status" value="2"/>
</dbReference>
<evidence type="ECO:0000256" key="12">
    <source>
        <dbReference type="SAM" id="Phobius"/>
    </source>
</evidence>
<dbReference type="InterPro" id="IPR011527">
    <property type="entry name" value="ABC1_TM_dom"/>
</dbReference>
<dbReference type="CDD" id="cd03250">
    <property type="entry name" value="ABCC_MRP_domain1"/>
    <property type="match status" value="1"/>
</dbReference>
<name>A0A1B6E980_9HEMI</name>
<keyword evidence="6" id="KW-0547">Nucleotide-binding</keyword>
<dbReference type="CDD" id="cd18599">
    <property type="entry name" value="ABC_6TM_MRP5_8_9_D2"/>
    <property type="match status" value="1"/>
</dbReference>
<dbReference type="InterPro" id="IPR036640">
    <property type="entry name" value="ABC1_TM_sf"/>
</dbReference>
<evidence type="ECO:0000313" key="15">
    <source>
        <dbReference type="EMBL" id="JAS34480.1"/>
    </source>
</evidence>
<keyword evidence="5" id="KW-0677">Repeat</keyword>
<comment type="subcellular location">
    <subcellularLocation>
        <location evidence="1">Endomembrane system</location>
        <topology evidence="1">Multi-pass membrane protein</topology>
    </subcellularLocation>
</comment>
<feature type="domain" description="ABC transporter" evidence="13">
    <location>
        <begin position="507"/>
        <end position="732"/>
    </location>
</feature>
<dbReference type="PANTHER" id="PTHR24223:SF447">
    <property type="entry name" value="MULTIDRUG RESISTANCE-ASSOCIATED PROTEIN 5"/>
    <property type="match status" value="1"/>
</dbReference>
<dbReference type="GO" id="GO:0016887">
    <property type="term" value="F:ATP hydrolysis activity"/>
    <property type="evidence" value="ECO:0007669"/>
    <property type="project" value="InterPro"/>
</dbReference>
<dbReference type="CDD" id="cd03244">
    <property type="entry name" value="ABCC_MRP_domain2"/>
    <property type="match status" value="1"/>
</dbReference>
<dbReference type="InterPro" id="IPR027417">
    <property type="entry name" value="P-loop_NTPase"/>
</dbReference>
<feature type="transmembrane region" description="Helical" evidence="12">
    <location>
        <begin position="283"/>
        <end position="303"/>
    </location>
</feature>
<feature type="domain" description="ABC transmembrane type-1" evidence="14">
    <location>
        <begin position="814"/>
        <end position="1109"/>
    </location>
</feature>
<evidence type="ECO:0000256" key="7">
    <source>
        <dbReference type="ARBA" id="ARBA00022840"/>
    </source>
</evidence>